<dbReference type="Pfam" id="PF08241">
    <property type="entry name" value="Methyltransf_11"/>
    <property type="match status" value="1"/>
</dbReference>
<proteinExistence type="predicted"/>
<name>A0A6M3M665_9ZZZZ</name>
<dbReference type="InterPro" id="IPR013216">
    <property type="entry name" value="Methyltransf_11"/>
</dbReference>
<dbReference type="GO" id="GO:0032259">
    <property type="term" value="P:methylation"/>
    <property type="evidence" value="ECO:0007669"/>
    <property type="project" value="UniProtKB-KW"/>
</dbReference>
<feature type="domain" description="Methyltransferase type 11" evidence="1">
    <location>
        <begin position="223"/>
        <end position="303"/>
    </location>
</feature>
<dbReference type="SUPFAM" id="SSF53335">
    <property type="entry name" value="S-adenosyl-L-methionine-dependent methyltransferases"/>
    <property type="match status" value="1"/>
</dbReference>
<gene>
    <name evidence="2" type="ORF">MM171B00830_0007</name>
</gene>
<evidence type="ECO:0000259" key="1">
    <source>
        <dbReference type="Pfam" id="PF08241"/>
    </source>
</evidence>
<protein>
    <submittedName>
        <fullName evidence="2">Putative methyltransferase</fullName>
    </submittedName>
</protein>
<keyword evidence="2" id="KW-0808">Transferase</keyword>
<reference evidence="2" key="1">
    <citation type="submission" date="2020-03" db="EMBL/GenBank/DDBJ databases">
        <title>The deep terrestrial virosphere.</title>
        <authorList>
            <person name="Holmfeldt K."/>
            <person name="Nilsson E."/>
            <person name="Simone D."/>
            <person name="Lopez-Fernandez M."/>
            <person name="Wu X."/>
            <person name="de Brujin I."/>
            <person name="Lundin D."/>
            <person name="Andersson A."/>
            <person name="Bertilsson S."/>
            <person name="Dopson M."/>
        </authorList>
    </citation>
    <scope>NUCLEOTIDE SEQUENCE</scope>
    <source>
        <strain evidence="2">MM171B00830</strain>
    </source>
</reference>
<dbReference type="AlphaFoldDB" id="A0A6M3M665"/>
<dbReference type="GO" id="GO:0008757">
    <property type="term" value="F:S-adenosylmethionine-dependent methyltransferase activity"/>
    <property type="evidence" value="ECO:0007669"/>
    <property type="project" value="InterPro"/>
</dbReference>
<evidence type="ECO:0000313" key="2">
    <source>
        <dbReference type="EMBL" id="QJB03257.1"/>
    </source>
</evidence>
<dbReference type="InterPro" id="IPR029063">
    <property type="entry name" value="SAM-dependent_MTases_sf"/>
</dbReference>
<accession>A0A6M3M665</accession>
<dbReference type="Gene3D" id="3.40.50.150">
    <property type="entry name" value="Vaccinia Virus protein VP39"/>
    <property type="match status" value="1"/>
</dbReference>
<keyword evidence="2" id="KW-0489">Methyltransferase</keyword>
<organism evidence="2">
    <name type="scientific">viral metagenome</name>
    <dbReference type="NCBI Taxonomy" id="1070528"/>
    <lineage>
        <taxon>unclassified sequences</taxon>
        <taxon>metagenomes</taxon>
        <taxon>organismal metagenomes</taxon>
    </lineage>
</organism>
<sequence>MYDIKVIGAPVIVGNGERDPNFVFSYAGELYRLIINSDIQSGRWSTIQEFVRSPVFKTLMDKGYVPRYELADIWIRDYHPTGDIYRIIDNIYCVSPVFRTISQKLECVKLACEIHLLLKDMVSPYLLSDINGYQFGFNHYKPMYIDIGSFSTVAFFVEDFNRILAPLGLGFMGWEALLDSVNNFDVKLDKGLWGDYGIPVSLAYESKIVCDWLSSKNDIKTIVDVGCCKGAFSTIFNEMGYSVIAIDREEYVLNELYKNSKGTNIFCLYLDVTKKYEGQWKQWTDSINADVVFCSSVIHHLCRAGFYFEEQANLWNKIGNKYLILEYIDRKDFHVKEWKDIDDVKYTEDRFLQSLEKNWDLLDRKPGEPGAPERHWYFFERRGSI</sequence>
<dbReference type="EMBL" id="MT143834">
    <property type="protein sequence ID" value="QJB03257.1"/>
    <property type="molecule type" value="Genomic_DNA"/>
</dbReference>